<dbReference type="EMBL" id="CAFBQP010000108">
    <property type="protein sequence ID" value="CAB5067660.1"/>
    <property type="molecule type" value="Genomic_DNA"/>
</dbReference>
<feature type="region of interest" description="Disordered" evidence="1">
    <location>
        <begin position="1"/>
        <end position="39"/>
    </location>
</feature>
<name>A0A6J7UNU0_9ZZZZ</name>
<dbReference type="AlphaFoldDB" id="A0A6J7UNU0"/>
<reference evidence="2" key="1">
    <citation type="submission" date="2020-05" db="EMBL/GenBank/DDBJ databases">
        <authorList>
            <person name="Chiriac C."/>
            <person name="Salcher M."/>
            <person name="Ghai R."/>
            <person name="Kavagutti S V."/>
        </authorList>
    </citation>
    <scope>NUCLEOTIDE SEQUENCE</scope>
</reference>
<accession>A0A6J7UNU0</accession>
<organism evidence="2">
    <name type="scientific">freshwater metagenome</name>
    <dbReference type="NCBI Taxonomy" id="449393"/>
    <lineage>
        <taxon>unclassified sequences</taxon>
        <taxon>metagenomes</taxon>
        <taxon>ecological metagenomes</taxon>
    </lineage>
</organism>
<sequence length="67" mass="7363">MTPVGHRSTHKAQRVQTSSSIRKITLSLGSDPGNSVPRASAMDSGFTMWMHFHGQISTQPSHMMHSD</sequence>
<protein>
    <submittedName>
        <fullName evidence="2">Unannotated protein</fullName>
    </submittedName>
</protein>
<evidence type="ECO:0000313" key="2">
    <source>
        <dbReference type="EMBL" id="CAB5067660.1"/>
    </source>
</evidence>
<evidence type="ECO:0000256" key="1">
    <source>
        <dbReference type="SAM" id="MobiDB-lite"/>
    </source>
</evidence>
<gene>
    <name evidence="2" type="ORF">UFOPK4306_02139</name>
</gene>
<proteinExistence type="predicted"/>